<evidence type="ECO:0000313" key="2">
    <source>
        <dbReference type="Proteomes" id="UP000259328"/>
    </source>
</evidence>
<proteinExistence type="predicted"/>
<organism evidence="1 2">
    <name type="scientific">Mycoplasmopsis synoviae</name>
    <name type="common">Mycoplasma synoviae</name>
    <dbReference type="NCBI Taxonomy" id="2109"/>
    <lineage>
        <taxon>Bacteria</taxon>
        <taxon>Bacillati</taxon>
        <taxon>Mycoplasmatota</taxon>
        <taxon>Mycoplasmoidales</taxon>
        <taxon>Metamycoplasmataceae</taxon>
        <taxon>Mycoplasmopsis</taxon>
    </lineage>
</organism>
<gene>
    <name evidence="1" type="ORF">NCTC10124_00634</name>
</gene>
<protein>
    <submittedName>
        <fullName evidence="1">Uncharacterized protein</fullName>
    </submittedName>
</protein>
<reference evidence="2" key="1">
    <citation type="submission" date="2018-06" db="EMBL/GenBank/DDBJ databases">
        <authorList>
            <consortium name="Pathogen Informatics"/>
        </authorList>
    </citation>
    <scope>NUCLEOTIDE SEQUENCE [LARGE SCALE GENOMIC DNA]</scope>
    <source>
        <strain evidence="2">NCTC10124</strain>
    </source>
</reference>
<accession>A0A3B0PN31</accession>
<dbReference type="AlphaFoldDB" id="A0A3B0PN31"/>
<dbReference type="Proteomes" id="UP000259328">
    <property type="component" value="Chromosome"/>
</dbReference>
<evidence type="ECO:0000313" key="1">
    <source>
        <dbReference type="EMBL" id="SYV92906.1"/>
    </source>
</evidence>
<name>A0A3B0PN31_MYCSY</name>
<dbReference type="EMBL" id="LS991953">
    <property type="protein sequence ID" value="SYV92906.1"/>
    <property type="molecule type" value="Genomic_DNA"/>
</dbReference>
<sequence length="49" mass="6061">MFFENNIPSNFSKQSCIDNKLKYYYNFLEKFQEVENYNYLLIKILKIVL</sequence>